<feature type="chain" id="PRO_5028502021" description="RxLR effector protein" evidence="5">
    <location>
        <begin position="21"/>
        <end position="237"/>
    </location>
</feature>
<reference evidence="7" key="2">
    <citation type="submission" date="2018-06" db="EMBL/GenBank/DDBJ databases">
        <authorList>
            <person name="Ying Z."/>
        </authorList>
    </citation>
    <scope>NUCLEOTIDE SEQUENCE</scope>
</reference>
<comment type="similarity">
    <text evidence="2 5">Belongs to the RxLR effector family.</text>
</comment>
<protein>
    <recommendedName>
        <fullName evidence="5">RxLR effector protein</fullName>
    </recommendedName>
</protein>
<reference evidence="7" key="1">
    <citation type="journal article" date="2018" name="Front. Plant Sci.">
        <title>Functional Analysis of PsAvr3c Effector Family From Phytophthora Provides Probes to Dissect SKRP Mediated Plant Susceptibility.</title>
        <authorList>
            <person name="Zhang Y."/>
            <person name="Huang J."/>
            <person name="Ochola S.O."/>
            <person name="Dong S."/>
        </authorList>
    </citation>
    <scope>NUCLEOTIDE SEQUENCE</scope>
</reference>
<name>A0A3G3MDG9_PHYCI</name>
<comment type="domain">
    <text evidence="5">The RxLR-dEER motif acts to carry the protein into the host cell cytoplasm through binding to cell surface phosphatidylinositol-3-phosphate.</text>
</comment>
<dbReference type="Pfam" id="PF16810">
    <property type="entry name" value="RXLR"/>
    <property type="match status" value="1"/>
</dbReference>
<keyword evidence="4 5" id="KW-0732">Signal</keyword>
<feature type="compositionally biased region" description="Acidic residues" evidence="6">
    <location>
        <begin position="51"/>
        <end position="66"/>
    </location>
</feature>
<sequence length="237" mass="26057">MRVCSVLLVAAAALIAISSAIEPSATSTVKVAEVQARGADKRFLRSHQTEEEQGDSDVNEEEDDSEERGINVDDALAILRGAVKSRNNDAVDALLPHTILAKANNGDFDMQTKLFQQWLKAKPEVRQNAISTIMRNGGYDDYKTLLTAWRYNSERTTSGVGFHGSTKAVDKLLPRGLIDKAALGNVQARETLFGKWIAAPSETRDTALKILHDSGMGKPAYTRLNSAWLRYLNELVK</sequence>
<proteinExistence type="evidence at transcript level"/>
<keyword evidence="3 5" id="KW-0964">Secreted</keyword>
<evidence type="ECO:0000256" key="6">
    <source>
        <dbReference type="SAM" id="MobiDB-lite"/>
    </source>
</evidence>
<evidence type="ECO:0000313" key="7">
    <source>
        <dbReference type="EMBL" id="AYR04772.1"/>
    </source>
</evidence>
<comment type="subcellular location">
    <subcellularLocation>
        <location evidence="1 5">Secreted</location>
    </subcellularLocation>
</comment>
<dbReference type="AlphaFoldDB" id="A0A3G3MDG9"/>
<evidence type="ECO:0000256" key="5">
    <source>
        <dbReference type="RuleBase" id="RU367124"/>
    </source>
</evidence>
<dbReference type="GO" id="GO:0005576">
    <property type="term" value="C:extracellular region"/>
    <property type="evidence" value="ECO:0007669"/>
    <property type="project" value="UniProtKB-SubCell"/>
</dbReference>
<feature type="region of interest" description="Disordered" evidence="6">
    <location>
        <begin position="42"/>
        <end position="69"/>
    </location>
</feature>
<evidence type="ECO:0000256" key="2">
    <source>
        <dbReference type="ARBA" id="ARBA00010400"/>
    </source>
</evidence>
<evidence type="ECO:0000256" key="1">
    <source>
        <dbReference type="ARBA" id="ARBA00004613"/>
    </source>
</evidence>
<evidence type="ECO:0000256" key="4">
    <source>
        <dbReference type="ARBA" id="ARBA00022729"/>
    </source>
</evidence>
<evidence type="ECO:0000256" key="3">
    <source>
        <dbReference type="ARBA" id="ARBA00022525"/>
    </source>
</evidence>
<dbReference type="EMBL" id="MH450044">
    <property type="protein sequence ID" value="AYR04772.1"/>
    <property type="molecule type" value="mRNA"/>
</dbReference>
<dbReference type="InterPro" id="IPR031825">
    <property type="entry name" value="RXLR"/>
</dbReference>
<feature type="signal peptide" evidence="5">
    <location>
        <begin position="1"/>
        <end position="20"/>
    </location>
</feature>
<organism evidence="7">
    <name type="scientific">Phytophthora cinnamomi var. robiniae</name>
    <dbReference type="NCBI Taxonomy" id="708041"/>
    <lineage>
        <taxon>Eukaryota</taxon>
        <taxon>Sar</taxon>
        <taxon>Stramenopiles</taxon>
        <taxon>Oomycota</taxon>
        <taxon>Peronosporomycetes</taxon>
        <taxon>Peronosporales</taxon>
        <taxon>Peronosporaceae</taxon>
        <taxon>Phytophthora</taxon>
    </lineage>
</organism>
<accession>A0A3G3MDG9</accession>
<comment type="function">
    <text evidence="5">Effector that suppresses plant defense responses during pathogen infection.</text>
</comment>